<reference evidence="1 2" key="1">
    <citation type="submission" date="2016-09" db="EMBL/GenBank/DDBJ databases">
        <title>Draft Genome Sequence of four Alteromonas macleodii strains isolated from copper coupons and grown long-term at elevated copper levels.</title>
        <authorList>
            <person name="Cusick K."/>
            <person name="Dale J."/>
            <person name="Little B."/>
            <person name="Biffinger J."/>
        </authorList>
    </citation>
    <scope>NUCLEOTIDE SEQUENCE [LARGE SCALE GENOMIC DNA]</scope>
    <source>
        <strain evidence="1 2">KCP01</strain>
    </source>
</reference>
<dbReference type="Proteomes" id="UP000095392">
    <property type="component" value="Unassembled WGS sequence"/>
</dbReference>
<comment type="caution">
    <text evidence="1">The sequence shown here is derived from an EMBL/GenBank/DDBJ whole genome shotgun (WGS) entry which is preliminary data.</text>
</comment>
<proteinExistence type="predicted"/>
<dbReference type="EMBL" id="MIPY01000039">
    <property type="protein sequence ID" value="OES25772.1"/>
    <property type="molecule type" value="Genomic_DNA"/>
</dbReference>
<sequence length="44" mass="5427">MKKTVHTKEEHWPRDFDFREEVAEQKEMILPQPKPSELKDHEHD</sequence>
<protein>
    <submittedName>
        <fullName evidence="1">Uncharacterized protein</fullName>
    </submittedName>
</protein>
<keyword evidence="2" id="KW-1185">Reference proteome</keyword>
<name>A0AB36FNZ1_ALTMA</name>
<dbReference type="RefSeq" id="WP_261845141.1">
    <property type="nucleotide sequence ID" value="NZ_MIPW01000053.1"/>
</dbReference>
<accession>A0AB36FNZ1</accession>
<evidence type="ECO:0000313" key="2">
    <source>
        <dbReference type="Proteomes" id="UP000095392"/>
    </source>
</evidence>
<evidence type="ECO:0000313" key="1">
    <source>
        <dbReference type="EMBL" id="OES25772.1"/>
    </source>
</evidence>
<organism evidence="1 2">
    <name type="scientific">Alteromonas macleodii</name>
    <name type="common">Pseudoalteromonas macleodii</name>
    <dbReference type="NCBI Taxonomy" id="28108"/>
    <lineage>
        <taxon>Bacteria</taxon>
        <taxon>Pseudomonadati</taxon>
        <taxon>Pseudomonadota</taxon>
        <taxon>Gammaproteobacteria</taxon>
        <taxon>Alteromonadales</taxon>
        <taxon>Alteromonadaceae</taxon>
        <taxon>Alteromonas/Salinimonas group</taxon>
        <taxon>Alteromonas</taxon>
    </lineage>
</organism>
<dbReference type="AlphaFoldDB" id="A0AB36FNZ1"/>
<gene>
    <name evidence="1" type="ORF">BFV95_4290</name>
</gene>